<dbReference type="NCBIfam" id="TIGR01549">
    <property type="entry name" value="HAD-SF-IA-v1"/>
    <property type="match status" value="1"/>
</dbReference>
<organism evidence="1 2">
    <name type="scientific">Granulicella cerasi</name>
    <dbReference type="NCBI Taxonomy" id="741063"/>
    <lineage>
        <taxon>Bacteria</taxon>
        <taxon>Pseudomonadati</taxon>
        <taxon>Acidobacteriota</taxon>
        <taxon>Terriglobia</taxon>
        <taxon>Terriglobales</taxon>
        <taxon>Acidobacteriaceae</taxon>
        <taxon>Granulicella</taxon>
    </lineage>
</organism>
<protein>
    <submittedName>
        <fullName evidence="1">HAD family hydrolase</fullName>
    </submittedName>
</protein>
<dbReference type="EMBL" id="JBHSWI010000001">
    <property type="protein sequence ID" value="MFC6644106.1"/>
    <property type="molecule type" value="Genomic_DNA"/>
</dbReference>
<name>A0ABW1Z4N7_9BACT</name>
<dbReference type="PRINTS" id="PR00413">
    <property type="entry name" value="HADHALOGNASE"/>
</dbReference>
<dbReference type="RefSeq" id="WP_263370516.1">
    <property type="nucleotide sequence ID" value="NZ_JAGSYD010000002.1"/>
</dbReference>
<sequence>MNPIEAVLFDYGLVLSGPPSPTAWQRMKDALHTDDEEAFHAAYWKFRHDYDRGTLNAAEYWPAVARELRVELTQAQLGAVIEADVELWMQPNEPMITWAQSLQLAGIRTGILSNIGDAMEDGLLSHLPWLHRFDHHTFSHRLRIAKPEREIYRHAAEGLGAPPSSILFIDDREENIAAAREAGMVAIRYTDHEAFVREMSAPGLAELLKP</sequence>
<dbReference type="GO" id="GO:0016787">
    <property type="term" value="F:hydrolase activity"/>
    <property type="evidence" value="ECO:0007669"/>
    <property type="project" value="UniProtKB-KW"/>
</dbReference>
<keyword evidence="2" id="KW-1185">Reference proteome</keyword>
<comment type="caution">
    <text evidence="1">The sequence shown here is derived from an EMBL/GenBank/DDBJ whole genome shotgun (WGS) entry which is preliminary data.</text>
</comment>
<dbReference type="InterPro" id="IPR023214">
    <property type="entry name" value="HAD_sf"/>
</dbReference>
<keyword evidence="1" id="KW-0378">Hydrolase</keyword>
<dbReference type="PANTHER" id="PTHR43611">
    <property type="entry name" value="ALPHA-D-GLUCOSE 1-PHOSPHATE PHOSPHATASE"/>
    <property type="match status" value="1"/>
</dbReference>
<dbReference type="InterPro" id="IPR036412">
    <property type="entry name" value="HAD-like_sf"/>
</dbReference>
<evidence type="ECO:0000313" key="2">
    <source>
        <dbReference type="Proteomes" id="UP001596391"/>
    </source>
</evidence>
<dbReference type="CDD" id="cd02603">
    <property type="entry name" value="HAD_sEH-N_like"/>
    <property type="match status" value="1"/>
</dbReference>
<dbReference type="PANTHER" id="PTHR43611:SF3">
    <property type="entry name" value="FLAVIN MONONUCLEOTIDE HYDROLASE 1, CHLOROPLATIC"/>
    <property type="match status" value="1"/>
</dbReference>
<dbReference type="InterPro" id="IPR006439">
    <property type="entry name" value="HAD-SF_hydro_IA"/>
</dbReference>
<dbReference type="Proteomes" id="UP001596391">
    <property type="component" value="Unassembled WGS sequence"/>
</dbReference>
<gene>
    <name evidence="1" type="ORF">ACFQBQ_00555</name>
</gene>
<evidence type="ECO:0000313" key="1">
    <source>
        <dbReference type="EMBL" id="MFC6644106.1"/>
    </source>
</evidence>
<dbReference type="NCBIfam" id="TIGR01509">
    <property type="entry name" value="HAD-SF-IA-v3"/>
    <property type="match status" value="1"/>
</dbReference>
<dbReference type="SUPFAM" id="SSF56784">
    <property type="entry name" value="HAD-like"/>
    <property type="match status" value="1"/>
</dbReference>
<reference evidence="2" key="1">
    <citation type="journal article" date="2019" name="Int. J. Syst. Evol. Microbiol.">
        <title>The Global Catalogue of Microorganisms (GCM) 10K type strain sequencing project: providing services to taxonomists for standard genome sequencing and annotation.</title>
        <authorList>
            <consortium name="The Broad Institute Genomics Platform"/>
            <consortium name="The Broad Institute Genome Sequencing Center for Infectious Disease"/>
            <person name="Wu L."/>
            <person name="Ma J."/>
        </authorList>
    </citation>
    <scope>NUCLEOTIDE SEQUENCE [LARGE SCALE GENOMIC DNA]</scope>
    <source>
        <strain evidence="2">CGMCC 1.16026</strain>
    </source>
</reference>
<accession>A0ABW1Z4N7</accession>
<dbReference type="Gene3D" id="3.40.50.1000">
    <property type="entry name" value="HAD superfamily/HAD-like"/>
    <property type="match status" value="1"/>
</dbReference>
<dbReference type="Pfam" id="PF00702">
    <property type="entry name" value="Hydrolase"/>
    <property type="match status" value="1"/>
</dbReference>
<proteinExistence type="predicted"/>